<dbReference type="EMBL" id="CP063196">
    <property type="protein sequence ID" value="UOE20355.1"/>
    <property type="molecule type" value="Genomic_DNA"/>
</dbReference>
<dbReference type="Proteomes" id="UP000265719">
    <property type="component" value="Chromosome"/>
</dbReference>
<dbReference type="RefSeq" id="WP_157129700.1">
    <property type="nucleotide sequence ID" value="NZ_CP063196.1"/>
</dbReference>
<evidence type="ECO:0000313" key="3">
    <source>
        <dbReference type="Proteomes" id="UP000265719"/>
    </source>
</evidence>
<feature type="compositionally biased region" description="Low complexity" evidence="1">
    <location>
        <begin position="36"/>
        <end position="48"/>
    </location>
</feature>
<sequence>MNTDERAVRDLLAPHDPASAVRVDAEQLARARVDAVARGASRAPGAPGRPRRRRRGGRPRHGRGVRPRLLGDGLRGSPSCPLAVVPSELGDAREELLALAETAEVRSASAPGDVAYVRTSQWRLTLAQDADTGESGWGIAPVDHQVWRSVEEDAGYWIEHPLPPRAPGGGRVPPPVPVRGGP</sequence>
<evidence type="ECO:0000313" key="2">
    <source>
        <dbReference type="EMBL" id="UOE20355.1"/>
    </source>
</evidence>
<organism evidence="2 3">
    <name type="scientific">Thermobifida halotolerans</name>
    <dbReference type="NCBI Taxonomy" id="483545"/>
    <lineage>
        <taxon>Bacteria</taxon>
        <taxon>Bacillati</taxon>
        <taxon>Actinomycetota</taxon>
        <taxon>Actinomycetes</taxon>
        <taxon>Streptosporangiales</taxon>
        <taxon>Nocardiopsidaceae</taxon>
        <taxon>Thermobifida</taxon>
    </lineage>
</organism>
<accession>A0AA97LYU4</accession>
<dbReference type="KEGG" id="thao:NI17_003710"/>
<evidence type="ECO:0000256" key="1">
    <source>
        <dbReference type="SAM" id="MobiDB-lite"/>
    </source>
</evidence>
<gene>
    <name evidence="2" type="ORF">NI17_003710</name>
</gene>
<reference evidence="2" key="1">
    <citation type="submission" date="2020-10" db="EMBL/GenBank/DDBJ databases">
        <title>De novo genome project of the cellulose decomposer Thermobifida halotolerans type strain.</title>
        <authorList>
            <person name="Nagy I."/>
            <person name="Horvath B."/>
            <person name="Kukolya J."/>
            <person name="Nagy I."/>
            <person name="Orsini M."/>
        </authorList>
    </citation>
    <scope>NUCLEOTIDE SEQUENCE</scope>
    <source>
        <strain evidence="2">DSM 44931</strain>
    </source>
</reference>
<name>A0AA97LYU4_9ACTN</name>
<proteinExistence type="predicted"/>
<protein>
    <submittedName>
        <fullName evidence="2">Uncharacterized protein</fullName>
    </submittedName>
</protein>
<keyword evidence="3" id="KW-1185">Reference proteome</keyword>
<feature type="region of interest" description="Disordered" evidence="1">
    <location>
        <begin position="160"/>
        <end position="182"/>
    </location>
</feature>
<feature type="region of interest" description="Disordered" evidence="1">
    <location>
        <begin position="34"/>
        <end position="73"/>
    </location>
</feature>
<dbReference type="AlphaFoldDB" id="A0AA97LYU4"/>
<feature type="compositionally biased region" description="Basic residues" evidence="1">
    <location>
        <begin position="49"/>
        <end position="66"/>
    </location>
</feature>
<feature type="compositionally biased region" description="Pro residues" evidence="1">
    <location>
        <begin position="161"/>
        <end position="182"/>
    </location>
</feature>